<reference evidence="1" key="1">
    <citation type="journal article" date="2022" name="bioRxiv">
        <title>Sequencing and chromosome-scale assembly of the giantPleurodeles waltlgenome.</title>
        <authorList>
            <person name="Brown T."/>
            <person name="Elewa A."/>
            <person name="Iarovenko S."/>
            <person name="Subramanian E."/>
            <person name="Araus A.J."/>
            <person name="Petzold A."/>
            <person name="Susuki M."/>
            <person name="Suzuki K.-i.T."/>
            <person name="Hayashi T."/>
            <person name="Toyoda A."/>
            <person name="Oliveira C."/>
            <person name="Osipova E."/>
            <person name="Leigh N.D."/>
            <person name="Simon A."/>
            <person name="Yun M.H."/>
        </authorList>
    </citation>
    <scope>NUCLEOTIDE SEQUENCE</scope>
    <source>
        <strain evidence="1">20211129_DDA</strain>
        <tissue evidence="1">Liver</tissue>
    </source>
</reference>
<evidence type="ECO:0008006" key="3">
    <source>
        <dbReference type="Google" id="ProtNLM"/>
    </source>
</evidence>
<keyword evidence="2" id="KW-1185">Reference proteome</keyword>
<evidence type="ECO:0000313" key="2">
    <source>
        <dbReference type="Proteomes" id="UP001066276"/>
    </source>
</evidence>
<dbReference type="Gene3D" id="3.60.10.10">
    <property type="entry name" value="Endonuclease/exonuclease/phosphatase"/>
    <property type="match status" value="1"/>
</dbReference>
<sequence>IWGGDFNSTPSVVLDRTSAYPSSLTNRKPIGPLQEWANVMGLHDIWRLGHPEQKEYSFYSVPHNTYTRIDIIWGTREIGALVTESEYLAKTLSDHAPLRVTLNWGRTRQAVPTWRFQ</sequence>
<dbReference type="AlphaFoldDB" id="A0AAV7UIL4"/>
<name>A0AAV7UIL4_PLEWA</name>
<comment type="caution">
    <text evidence="1">The sequence shown here is derived from an EMBL/GenBank/DDBJ whole genome shotgun (WGS) entry which is preliminary data.</text>
</comment>
<organism evidence="1 2">
    <name type="scientific">Pleurodeles waltl</name>
    <name type="common">Iberian ribbed newt</name>
    <dbReference type="NCBI Taxonomy" id="8319"/>
    <lineage>
        <taxon>Eukaryota</taxon>
        <taxon>Metazoa</taxon>
        <taxon>Chordata</taxon>
        <taxon>Craniata</taxon>
        <taxon>Vertebrata</taxon>
        <taxon>Euteleostomi</taxon>
        <taxon>Amphibia</taxon>
        <taxon>Batrachia</taxon>
        <taxon>Caudata</taxon>
        <taxon>Salamandroidea</taxon>
        <taxon>Salamandridae</taxon>
        <taxon>Pleurodelinae</taxon>
        <taxon>Pleurodeles</taxon>
    </lineage>
</organism>
<gene>
    <name evidence="1" type="ORF">NDU88_004594</name>
</gene>
<protein>
    <recommendedName>
        <fullName evidence="3">Endonuclease/exonuclease/phosphatase domain-containing protein</fullName>
    </recommendedName>
</protein>
<dbReference type="SUPFAM" id="SSF56219">
    <property type="entry name" value="DNase I-like"/>
    <property type="match status" value="1"/>
</dbReference>
<feature type="non-terminal residue" evidence="1">
    <location>
        <position position="117"/>
    </location>
</feature>
<proteinExistence type="predicted"/>
<dbReference type="Proteomes" id="UP001066276">
    <property type="component" value="Chromosome 3_1"/>
</dbReference>
<dbReference type="InterPro" id="IPR036691">
    <property type="entry name" value="Endo/exonu/phosph_ase_sf"/>
</dbReference>
<accession>A0AAV7UIL4</accession>
<feature type="non-terminal residue" evidence="1">
    <location>
        <position position="1"/>
    </location>
</feature>
<dbReference type="EMBL" id="JANPWB010000005">
    <property type="protein sequence ID" value="KAJ1187824.1"/>
    <property type="molecule type" value="Genomic_DNA"/>
</dbReference>
<evidence type="ECO:0000313" key="1">
    <source>
        <dbReference type="EMBL" id="KAJ1187824.1"/>
    </source>
</evidence>